<organism evidence="2 3">
    <name type="scientific">Gymnopus androsaceus JB14</name>
    <dbReference type="NCBI Taxonomy" id="1447944"/>
    <lineage>
        <taxon>Eukaryota</taxon>
        <taxon>Fungi</taxon>
        <taxon>Dikarya</taxon>
        <taxon>Basidiomycota</taxon>
        <taxon>Agaricomycotina</taxon>
        <taxon>Agaricomycetes</taxon>
        <taxon>Agaricomycetidae</taxon>
        <taxon>Agaricales</taxon>
        <taxon>Marasmiineae</taxon>
        <taxon>Omphalotaceae</taxon>
        <taxon>Gymnopus</taxon>
    </lineage>
</organism>
<reference evidence="2" key="1">
    <citation type="journal article" date="2019" name="Environ. Microbiol.">
        <title>Fungal ecological strategies reflected in gene transcription - a case study of two litter decomposers.</title>
        <authorList>
            <person name="Barbi F."/>
            <person name="Kohler A."/>
            <person name="Barry K."/>
            <person name="Baskaran P."/>
            <person name="Daum C."/>
            <person name="Fauchery L."/>
            <person name="Ihrmark K."/>
            <person name="Kuo A."/>
            <person name="LaButti K."/>
            <person name="Lipzen A."/>
            <person name="Morin E."/>
            <person name="Grigoriev I.V."/>
            <person name="Henrissat B."/>
            <person name="Lindahl B."/>
            <person name="Martin F."/>
        </authorList>
    </citation>
    <scope>NUCLEOTIDE SEQUENCE</scope>
    <source>
        <strain evidence="2">JB14</strain>
    </source>
</reference>
<feature type="transmembrane region" description="Helical" evidence="1">
    <location>
        <begin position="57"/>
        <end position="85"/>
    </location>
</feature>
<gene>
    <name evidence="2" type="ORF">BT96DRAFT_429651</name>
</gene>
<keyword evidence="1" id="KW-0812">Transmembrane</keyword>
<dbReference type="Proteomes" id="UP000799118">
    <property type="component" value="Unassembled WGS sequence"/>
</dbReference>
<evidence type="ECO:0000313" key="3">
    <source>
        <dbReference type="Proteomes" id="UP000799118"/>
    </source>
</evidence>
<evidence type="ECO:0000256" key="1">
    <source>
        <dbReference type="SAM" id="Phobius"/>
    </source>
</evidence>
<evidence type="ECO:0000313" key="2">
    <source>
        <dbReference type="EMBL" id="KAE9388603.1"/>
    </source>
</evidence>
<accession>A0A6A4GT76</accession>
<dbReference type="AlphaFoldDB" id="A0A6A4GT76"/>
<name>A0A6A4GT76_9AGAR</name>
<keyword evidence="1" id="KW-0472">Membrane</keyword>
<keyword evidence="1" id="KW-1133">Transmembrane helix</keyword>
<proteinExistence type="predicted"/>
<dbReference type="OrthoDB" id="2967820at2759"/>
<protein>
    <submittedName>
        <fullName evidence="2">Uncharacterized protein</fullName>
    </submittedName>
</protein>
<sequence>MKQKFSSKSLEMLRLKAKDLFKKLLHILHKEQTNPASRPTLLTVEKVHSWLPERRRLFLLINGVISVLWGIALIIFSFGVVPIAWTISQAATKPDGQYSGLTNVVINALTTLASITSHNVHCAANTQRIYLSSTAQWNHFTPMELDTGSSASIITSTILALEKGSDSETDISKDISLVFVVVDMG</sequence>
<dbReference type="EMBL" id="ML769735">
    <property type="protein sequence ID" value="KAE9388603.1"/>
    <property type="molecule type" value="Genomic_DNA"/>
</dbReference>
<keyword evidence="3" id="KW-1185">Reference proteome</keyword>